<dbReference type="CDD" id="cd06561">
    <property type="entry name" value="AlkD_like"/>
    <property type="match status" value="1"/>
</dbReference>
<dbReference type="Pfam" id="PF08713">
    <property type="entry name" value="DNA_alkylation"/>
    <property type="match status" value="1"/>
</dbReference>
<dbReference type="InterPro" id="IPR014825">
    <property type="entry name" value="DNA_alkylation"/>
</dbReference>
<reference evidence="1 2" key="1">
    <citation type="journal article" date="2016" name="Nat. Commun.">
        <title>Thousands of microbial genomes shed light on interconnected biogeochemical processes in an aquifer system.</title>
        <authorList>
            <person name="Anantharaman K."/>
            <person name="Brown C.T."/>
            <person name="Hug L.A."/>
            <person name="Sharon I."/>
            <person name="Castelle C.J."/>
            <person name="Probst A.J."/>
            <person name="Thomas B.C."/>
            <person name="Singh A."/>
            <person name="Wilkins M.J."/>
            <person name="Karaoz U."/>
            <person name="Brodie E.L."/>
            <person name="Williams K.H."/>
            <person name="Hubbard S.S."/>
            <person name="Banfield J.F."/>
        </authorList>
    </citation>
    <scope>NUCLEOTIDE SEQUENCE [LARGE SCALE GENOMIC DNA]</scope>
</reference>
<organism evidence="1 2">
    <name type="scientific">Candidatus Staskawiczbacteria bacterium RIFCSPHIGHO2_01_FULL_36_16</name>
    <dbReference type="NCBI Taxonomy" id="1802200"/>
    <lineage>
        <taxon>Bacteria</taxon>
        <taxon>Candidatus Staskawicziibacteriota</taxon>
    </lineage>
</organism>
<comment type="caution">
    <text evidence="1">The sequence shown here is derived from an EMBL/GenBank/DDBJ whole genome shotgun (WGS) entry which is preliminary data.</text>
</comment>
<name>A0A1G2HU94_9BACT</name>
<protein>
    <recommendedName>
        <fullName evidence="3">DNA alkylation repair protein</fullName>
    </recommendedName>
</protein>
<dbReference type="SUPFAM" id="SSF48371">
    <property type="entry name" value="ARM repeat"/>
    <property type="match status" value="1"/>
</dbReference>
<dbReference type="Gene3D" id="1.25.10.90">
    <property type="match status" value="1"/>
</dbReference>
<evidence type="ECO:0008006" key="3">
    <source>
        <dbReference type="Google" id="ProtNLM"/>
    </source>
</evidence>
<accession>A0A1G2HU94</accession>
<sequence length="190" mass="22031">MQYEEIIEKFELLKNPRNVEGMARFGIRPKTKVYGIAIPEIRKIAKEIKKAAPEGRASLSEAGRDHKLALKLWDLKIHEARILAGFIADAGLLTEKQMNKWIKGFDSWDVVDQVCSSCFDKTDFAYKKIFELSKRKKEFEKRTAFTLMACLAVHNKAMKDKDFLKFFPIIKKSATDERNFVKKAINWALR</sequence>
<dbReference type="AlphaFoldDB" id="A0A1G2HU94"/>
<dbReference type="STRING" id="1802200.A2812_01150"/>
<dbReference type="Proteomes" id="UP000177190">
    <property type="component" value="Unassembled WGS sequence"/>
</dbReference>
<dbReference type="PANTHER" id="PTHR41291:SF1">
    <property type="entry name" value="DNA ALKYLATION REPAIR PROTEIN"/>
    <property type="match status" value="1"/>
</dbReference>
<proteinExistence type="predicted"/>
<dbReference type="InterPro" id="IPR016024">
    <property type="entry name" value="ARM-type_fold"/>
</dbReference>
<evidence type="ECO:0000313" key="2">
    <source>
        <dbReference type="Proteomes" id="UP000177190"/>
    </source>
</evidence>
<dbReference type="EMBL" id="MHOM01000007">
    <property type="protein sequence ID" value="OGZ65448.1"/>
    <property type="molecule type" value="Genomic_DNA"/>
</dbReference>
<gene>
    <name evidence="1" type="ORF">A2812_01150</name>
</gene>
<dbReference type="PANTHER" id="PTHR41291">
    <property type="entry name" value="DNA ALKYLATION REPAIR PROTEIN"/>
    <property type="match status" value="1"/>
</dbReference>
<feature type="non-terminal residue" evidence="1">
    <location>
        <position position="190"/>
    </location>
</feature>
<evidence type="ECO:0000313" key="1">
    <source>
        <dbReference type="EMBL" id="OGZ65448.1"/>
    </source>
</evidence>